<dbReference type="Proteomes" id="UP000238479">
    <property type="component" value="Chromosome 2"/>
</dbReference>
<dbReference type="EMBL" id="PDCK01000040">
    <property type="protein sequence ID" value="PRQ49359.1"/>
    <property type="molecule type" value="Genomic_DNA"/>
</dbReference>
<comment type="caution">
    <text evidence="2">The sequence shown here is derived from an EMBL/GenBank/DDBJ whole genome shotgun (WGS) entry which is preliminary data.</text>
</comment>
<dbReference type="Gramene" id="PRQ49359">
    <property type="protein sequence ID" value="PRQ49359"/>
    <property type="gene ID" value="RchiOBHm_Chr2g0121011"/>
</dbReference>
<evidence type="ECO:0000313" key="3">
    <source>
        <dbReference type="Proteomes" id="UP000238479"/>
    </source>
</evidence>
<name>A0A2P6RSF6_ROSCH</name>
<dbReference type="AlphaFoldDB" id="A0A2P6RSF6"/>
<feature type="region of interest" description="Disordered" evidence="1">
    <location>
        <begin position="120"/>
        <end position="143"/>
    </location>
</feature>
<feature type="region of interest" description="Disordered" evidence="1">
    <location>
        <begin position="1"/>
        <end position="61"/>
    </location>
</feature>
<proteinExistence type="predicted"/>
<evidence type="ECO:0000313" key="2">
    <source>
        <dbReference type="EMBL" id="PRQ49359.1"/>
    </source>
</evidence>
<gene>
    <name evidence="2" type="ORF">RchiOBHm_Chr2g0121011</name>
</gene>
<reference evidence="2 3" key="1">
    <citation type="journal article" date="2018" name="Nat. Genet.">
        <title>The Rosa genome provides new insights in the design of modern roses.</title>
        <authorList>
            <person name="Bendahmane M."/>
        </authorList>
    </citation>
    <scope>NUCLEOTIDE SEQUENCE [LARGE SCALE GENOMIC DNA]</scope>
    <source>
        <strain evidence="3">cv. Old Blush</strain>
    </source>
</reference>
<protein>
    <submittedName>
        <fullName evidence="2">Uncharacterized protein</fullName>
    </submittedName>
</protein>
<feature type="compositionally biased region" description="Low complexity" evidence="1">
    <location>
        <begin position="48"/>
        <end position="61"/>
    </location>
</feature>
<accession>A0A2P6RSF6</accession>
<sequence length="163" mass="17820">MVRTKHTTRLGGHRRLPHLEEGRQAAIRAGILHPGMQRERSRSPPLHSSTPGASSAAPPPVSLDSLSDQILVADWRIACLTMDMDDMHSLLVRTSHALTNLTQEIRNMQRHPPGFDAPAPSTAVPAAVAPAETSTSMDSEEFQDHVVKLMEEVEGHSRSKGEK</sequence>
<evidence type="ECO:0000256" key="1">
    <source>
        <dbReference type="SAM" id="MobiDB-lite"/>
    </source>
</evidence>
<organism evidence="2 3">
    <name type="scientific">Rosa chinensis</name>
    <name type="common">China rose</name>
    <dbReference type="NCBI Taxonomy" id="74649"/>
    <lineage>
        <taxon>Eukaryota</taxon>
        <taxon>Viridiplantae</taxon>
        <taxon>Streptophyta</taxon>
        <taxon>Embryophyta</taxon>
        <taxon>Tracheophyta</taxon>
        <taxon>Spermatophyta</taxon>
        <taxon>Magnoliopsida</taxon>
        <taxon>eudicotyledons</taxon>
        <taxon>Gunneridae</taxon>
        <taxon>Pentapetalae</taxon>
        <taxon>rosids</taxon>
        <taxon>fabids</taxon>
        <taxon>Rosales</taxon>
        <taxon>Rosaceae</taxon>
        <taxon>Rosoideae</taxon>
        <taxon>Rosoideae incertae sedis</taxon>
        <taxon>Rosa</taxon>
    </lineage>
</organism>
<feature type="compositionally biased region" description="Low complexity" evidence="1">
    <location>
        <begin position="120"/>
        <end position="136"/>
    </location>
</feature>
<feature type="compositionally biased region" description="Basic residues" evidence="1">
    <location>
        <begin position="1"/>
        <end position="16"/>
    </location>
</feature>
<keyword evidence="3" id="KW-1185">Reference proteome</keyword>